<name>A0AAV2IJ82_LYMST</name>
<dbReference type="Proteomes" id="UP001497497">
    <property type="component" value="Unassembled WGS sequence"/>
</dbReference>
<evidence type="ECO:0000256" key="2">
    <source>
        <dbReference type="SAM" id="SignalP"/>
    </source>
</evidence>
<gene>
    <name evidence="3" type="ORF">GSLYS_00019625001</name>
</gene>
<comment type="caution">
    <text evidence="3">The sequence shown here is derived from an EMBL/GenBank/DDBJ whole genome shotgun (WGS) entry which is preliminary data.</text>
</comment>
<sequence>MRSSAMFILCCRAVAFSLVSCAPGGTQPTSIVAPKTGVHGSVSRNNASNETAAQAVTNDPVTSVNSDSKMEEIIHSVVDQDASASDMMSLPNDLVINALRSNIE</sequence>
<feature type="chain" id="PRO_5043696449" evidence="2">
    <location>
        <begin position="22"/>
        <end position="104"/>
    </location>
</feature>
<dbReference type="EMBL" id="CAXITT010000789">
    <property type="protein sequence ID" value="CAL1546248.1"/>
    <property type="molecule type" value="Genomic_DNA"/>
</dbReference>
<proteinExistence type="predicted"/>
<evidence type="ECO:0000313" key="3">
    <source>
        <dbReference type="EMBL" id="CAL1546248.1"/>
    </source>
</evidence>
<feature type="non-terminal residue" evidence="3">
    <location>
        <position position="104"/>
    </location>
</feature>
<feature type="signal peptide" evidence="2">
    <location>
        <begin position="1"/>
        <end position="21"/>
    </location>
</feature>
<evidence type="ECO:0000256" key="1">
    <source>
        <dbReference type="SAM" id="MobiDB-lite"/>
    </source>
</evidence>
<reference evidence="3 4" key="1">
    <citation type="submission" date="2024-04" db="EMBL/GenBank/DDBJ databases">
        <authorList>
            <consortium name="Genoscope - CEA"/>
            <person name="William W."/>
        </authorList>
    </citation>
    <scope>NUCLEOTIDE SEQUENCE [LARGE SCALE GENOMIC DNA]</scope>
</reference>
<evidence type="ECO:0000313" key="4">
    <source>
        <dbReference type="Proteomes" id="UP001497497"/>
    </source>
</evidence>
<accession>A0AAV2IJ82</accession>
<organism evidence="3 4">
    <name type="scientific">Lymnaea stagnalis</name>
    <name type="common">Great pond snail</name>
    <name type="synonym">Helix stagnalis</name>
    <dbReference type="NCBI Taxonomy" id="6523"/>
    <lineage>
        <taxon>Eukaryota</taxon>
        <taxon>Metazoa</taxon>
        <taxon>Spiralia</taxon>
        <taxon>Lophotrochozoa</taxon>
        <taxon>Mollusca</taxon>
        <taxon>Gastropoda</taxon>
        <taxon>Heterobranchia</taxon>
        <taxon>Euthyneura</taxon>
        <taxon>Panpulmonata</taxon>
        <taxon>Hygrophila</taxon>
        <taxon>Lymnaeoidea</taxon>
        <taxon>Lymnaeidae</taxon>
        <taxon>Lymnaea</taxon>
    </lineage>
</organism>
<feature type="compositionally biased region" description="Polar residues" evidence="1">
    <location>
        <begin position="42"/>
        <end position="64"/>
    </location>
</feature>
<keyword evidence="4" id="KW-1185">Reference proteome</keyword>
<keyword evidence="2" id="KW-0732">Signal</keyword>
<feature type="region of interest" description="Disordered" evidence="1">
    <location>
        <begin position="41"/>
        <end position="64"/>
    </location>
</feature>
<dbReference type="AlphaFoldDB" id="A0AAV2IJ82"/>
<protein>
    <submittedName>
        <fullName evidence="3">Uncharacterized protein</fullName>
    </submittedName>
</protein>